<keyword evidence="6" id="KW-1185">Reference proteome</keyword>
<reference evidence="5 6" key="1">
    <citation type="submission" date="2019-12" db="EMBL/GenBank/DDBJ databases">
        <authorList>
            <person name="Alioto T."/>
            <person name="Alioto T."/>
            <person name="Gomez Garrido J."/>
        </authorList>
    </citation>
    <scope>NUCLEOTIDE SEQUENCE [LARGE SCALE GENOMIC DNA]</scope>
</reference>
<keyword evidence="2 3" id="KW-0408">Iron</keyword>
<dbReference type="Pfam" id="PF03171">
    <property type="entry name" value="2OG-FeII_Oxy"/>
    <property type="match status" value="1"/>
</dbReference>
<dbReference type="PANTHER" id="PTHR47990">
    <property type="entry name" value="2-OXOGLUTARATE (2OG) AND FE(II)-DEPENDENT OXYGENASE SUPERFAMILY PROTEIN-RELATED"/>
    <property type="match status" value="1"/>
</dbReference>
<dbReference type="InterPro" id="IPR050231">
    <property type="entry name" value="Iron_ascorbate_oxido_reductase"/>
</dbReference>
<dbReference type="InterPro" id="IPR005123">
    <property type="entry name" value="Oxoglu/Fe-dep_dioxygenase_dom"/>
</dbReference>
<gene>
    <name evidence="5" type="ORF">OLEA9_A036745</name>
</gene>
<dbReference type="OrthoDB" id="288590at2759"/>
<comment type="caution">
    <text evidence="5">The sequence shown here is derived from an EMBL/GenBank/DDBJ whole genome shotgun (WGS) entry which is preliminary data.</text>
</comment>
<dbReference type="Gene3D" id="2.60.120.330">
    <property type="entry name" value="B-lactam Antibiotic, Isopenicillin N Synthase, Chain"/>
    <property type="match status" value="2"/>
</dbReference>
<accession>A0A8S0T4M4</accession>
<evidence type="ECO:0000256" key="2">
    <source>
        <dbReference type="ARBA" id="ARBA00023004"/>
    </source>
</evidence>
<dbReference type="Pfam" id="PF14226">
    <property type="entry name" value="DIOX_N"/>
    <property type="match status" value="1"/>
</dbReference>
<evidence type="ECO:0000256" key="3">
    <source>
        <dbReference type="RuleBase" id="RU003682"/>
    </source>
</evidence>
<dbReference type="InterPro" id="IPR027443">
    <property type="entry name" value="IPNS-like_sf"/>
</dbReference>
<evidence type="ECO:0000259" key="4">
    <source>
        <dbReference type="PROSITE" id="PS51471"/>
    </source>
</evidence>
<dbReference type="GO" id="GO:0002238">
    <property type="term" value="P:response to molecule of fungal origin"/>
    <property type="evidence" value="ECO:0007669"/>
    <property type="project" value="UniProtKB-ARBA"/>
</dbReference>
<evidence type="ECO:0000313" key="5">
    <source>
        <dbReference type="EMBL" id="CAA2999811.1"/>
    </source>
</evidence>
<dbReference type="EMBL" id="CACTIH010005652">
    <property type="protein sequence ID" value="CAA2999811.1"/>
    <property type="molecule type" value="Genomic_DNA"/>
</dbReference>
<dbReference type="Proteomes" id="UP000594638">
    <property type="component" value="Unassembled WGS sequence"/>
</dbReference>
<sequence length="272" mass="30789">MESNASTLVFHTQSSIKKEDIEKGPPAFVFDTSVLQKQEDLPTQFLWPHEDLTCITQDELTDPPVDLKGFFNGDEEAISFAALQIQAACSNHGFFQVINHGVDSTLIRAAHKHMNAFFDLPMSRKFAIKRNPGSVFGYSGAHAHRYSSKLPWKETFSFGYSHDNSLEPDVMNYFKSVLGNDFEDAGLVYQKYCEAMRDLSLWQVIRPCPDAFAVNISDTFMALCNGRYKSCLHRAVVNKEKVRKSLVYFVSPKEDNSVLFSPIYINGILANY</sequence>
<dbReference type="InterPro" id="IPR044861">
    <property type="entry name" value="IPNS-like_FE2OG_OXY"/>
</dbReference>
<keyword evidence="3" id="KW-0560">Oxidoreductase</keyword>
<organism evidence="5 6">
    <name type="scientific">Olea europaea subsp. europaea</name>
    <dbReference type="NCBI Taxonomy" id="158383"/>
    <lineage>
        <taxon>Eukaryota</taxon>
        <taxon>Viridiplantae</taxon>
        <taxon>Streptophyta</taxon>
        <taxon>Embryophyta</taxon>
        <taxon>Tracheophyta</taxon>
        <taxon>Spermatophyta</taxon>
        <taxon>Magnoliopsida</taxon>
        <taxon>eudicotyledons</taxon>
        <taxon>Gunneridae</taxon>
        <taxon>Pentapetalae</taxon>
        <taxon>asterids</taxon>
        <taxon>lamiids</taxon>
        <taxon>Lamiales</taxon>
        <taxon>Oleaceae</taxon>
        <taxon>Oleeae</taxon>
        <taxon>Olea</taxon>
    </lineage>
</organism>
<dbReference type="GO" id="GO:0046872">
    <property type="term" value="F:metal ion binding"/>
    <property type="evidence" value="ECO:0007669"/>
    <property type="project" value="UniProtKB-KW"/>
</dbReference>
<dbReference type="InterPro" id="IPR026992">
    <property type="entry name" value="DIOX_N"/>
</dbReference>
<feature type="domain" description="Fe2OG dioxygenase" evidence="4">
    <location>
        <begin position="137"/>
        <end position="252"/>
    </location>
</feature>
<dbReference type="GO" id="GO:0016706">
    <property type="term" value="F:2-oxoglutarate-dependent dioxygenase activity"/>
    <property type="evidence" value="ECO:0007669"/>
    <property type="project" value="UniProtKB-ARBA"/>
</dbReference>
<name>A0A8S0T4M4_OLEEU</name>
<dbReference type="PROSITE" id="PS51471">
    <property type="entry name" value="FE2OG_OXY"/>
    <property type="match status" value="1"/>
</dbReference>
<comment type="similarity">
    <text evidence="3">Belongs to the iron/ascorbate-dependent oxidoreductase family.</text>
</comment>
<proteinExistence type="inferred from homology"/>
<dbReference type="Gramene" id="OE9A036745T1">
    <property type="protein sequence ID" value="OE9A036745C1"/>
    <property type="gene ID" value="OE9A036745"/>
</dbReference>
<dbReference type="AlphaFoldDB" id="A0A8S0T4M4"/>
<protein>
    <submittedName>
        <fullName evidence="5">Gibberellin 20 oxidase 2-like</fullName>
    </submittedName>
</protein>
<dbReference type="SUPFAM" id="SSF51197">
    <property type="entry name" value="Clavaminate synthase-like"/>
    <property type="match status" value="1"/>
</dbReference>
<keyword evidence="1 3" id="KW-0479">Metal-binding</keyword>
<evidence type="ECO:0000256" key="1">
    <source>
        <dbReference type="ARBA" id="ARBA00022723"/>
    </source>
</evidence>
<dbReference type="GO" id="GO:0009805">
    <property type="term" value="P:coumarin biosynthetic process"/>
    <property type="evidence" value="ECO:0007669"/>
    <property type="project" value="UniProtKB-ARBA"/>
</dbReference>
<evidence type="ECO:0000313" key="6">
    <source>
        <dbReference type="Proteomes" id="UP000594638"/>
    </source>
</evidence>